<dbReference type="InterPro" id="IPR039223">
    <property type="entry name" value="AATF/Bfr2"/>
</dbReference>
<feature type="compositionally biased region" description="Acidic residues" evidence="3">
    <location>
        <begin position="197"/>
        <end position="246"/>
    </location>
</feature>
<dbReference type="AlphaFoldDB" id="A0A7S9PSG2"/>
<feature type="compositionally biased region" description="Acidic residues" evidence="3">
    <location>
        <begin position="13"/>
        <end position="24"/>
    </location>
</feature>
<comment type="similarity">
    <text evidence="1">Belongs to the AATF family.</text>
</comment>
<protein>
    <recommendedName>
        <fullName evidence="2">Protein BFR2</fullName>
    </recommendedName>
</protein>
<feature type="region of interest" description="Disordered" evidence="3">
    <location>
        <begin position="1"/>
        <end position="262"/>
    </location>
</feature>
<dbReference type="GO" id="GO:0000462">
    <property type="term" value="P:maturation of SSU-rRNA from tricistronic rRNA transcript (SSU-rRNA, 5.8S rRNA, LSU-rRNA)"/>
    <property type="evidence" value="ECO:0007669"/>
    <property type="project" value="TreeGrafter"/>
</dbReference>
<feature type="region of interest" description="Disordered" evidence="3">
    <location>
        <begin position="539"/>
        <end position="564"/>
    </location>
</feature>
<feature type="domain" description="Apoptosis-antagonizing transcription factor C-terminal" evidence="4">
    <location>
        <begin position="450"/>
        <end position="533"/>
    </location>
</feature>
<proteinExistence type="inferred from homology"/>
<feature type="compositionally biased region" description="Acidic residues" evidence="3">
    <location>
        <begin position="81"/>
        <end position="126"/>
    </location>
</feature>
<evidence type="ECO:0000256" key="1">
    <source>
        <dbReference type="ARBA" id="ARBA00008966"/>
    </source>
</evidence>
<gene>
    <name evidence="6" type="primary">BFR2</name>
    <name evidence="6" type="ORF">C2857_005692</name>
</gene>
<keyword evidence="7" id="KW-1185">Reference proteome</keyword>
<feature type="compositionally biased region" description="Acidic residues" evidence="3">
    <location>
        <begin position="540"/>
        <end position="556"/>
    </location>
</feature>
<dbReference type="EMBL" id="CP031385">
    <property type="protein sequence ID" value="QPG94320.1"/>
    <property type="molecule type" value="Genomic_DNA"/>
</dbReference>
<organism evidence="6 7">
    <name type="scientific">Epichloe festucae (strain Fl1)</name>
    <dbReference type="NCBI Taxonomy" id="877507"/>
    <lineage>
        <taxon>Eukaryota</taxon>
        <taxon>Fungi</taxon>
        <taxon>Dikarya</taxon>
        <taxon>Ascomycota</taxon>
        <taxon>Pezizomycotina</taxon>
        <taxon>Sordariomycetes</taxon>
        <taxon>Hypocreomycetidae</taxon>
        <taxon>Hypocreales</taxon>
        <taxon>Clavicipitaceae</taxon>
        <taxon>Epichloe</taxon>
    </lineage>
</organism>
<dbReference type="InterPro" id="IPR025160">
    <property type="entry name" value="AATF"/>
</dbReference>
<feature type="compositionally biased region" description="Acidic residues" evidence="3">
    <location>
        <begin position="163"/>
        <end position="186"/>
    </location>
</feature>
<dbReference type="Pfam" id="PF08164">
    <property type="entry name" value="TRAUB"/>
    <property type="match status" value="1"/>
</dbReference>
<dbReference type="PANTHER" id="PTHR15565:SF0">
    <property type="entry name" value="PROTEIN AATF"/>
    <property type="match status" value="1"/>
</dbReference>
<feature type="domain" description="AATF leucine zipper-containing" evidence="5">
    <location>
        <begin position="267"/>
        <end position="384"/>
    </location>
</feature>
<name>A0A7S9PSG2_EPIFF</name>
<evidence type="ECO:0000259" key="4">
    <source>
        <dbReference type="Pfam" id="PF08164"/>
    </source>
</evidence>
<evidence type="ECO:0000259" key="5">
    <source>
        <dbReference type="Pfam" id="PF13339"/>
    </source>
</evidence>
<evidence type="ECO:0000313" key="7">
    <source>
        <dbReference type="Proteomes" id="UP000594364"/>
    </source>
</evidence>
<dbReference type="PANTHER" id="PTHR15565">
    <property type="entry name" value="AATF PROTEIN APOPTOSIS ANTAGONIZING TRANSCRIPTION FACTOR"/>
    <property type="match status" value="1"/>
</dbReference>
<dbReference type="Proteomes" id="UP000594364">
    <property type="component" value="Chromosome 1"/>
</dbReference>
<dbReference type="Pfam" id="PF13339">
    <property type="entry name" value="AATF-Che1"/>
    <property type="match status" value="1"/>
</dbReference>
<accession>A0A7S9PSG2</accession>
<dbReference type="OrthoDB" id="5783963at2759"/>
<sequence>MAKIKGRAKQFQDPDEVITQDYDPESNAPASDCGSGSDASDDENLGTEHYVSVGKSKLRHKENVSLGPEYRGSRVSRSALDEDEDDVDDEDEEEGNDDEGAYDDPDDADLEADEAEASDSEIDSDDALGASDAERFKKFSFRGSSKPANPKGKAGRATAADYMSDDEDTMEDEDDSGKDEDMDDGLDALIDGGGSGSEEDSLDEDQDDEGDDESEDEVDEVDEVDEEDEEDEVDEDDSENPSEEQDASVKRGDNARPNLSALSNRADVDKGIAIQKQRKMYDGLLNLRIRLQKALVAANSFPTVQYESDAESEPYEAAEEAAIKLLNTISSLRGNFGTQVNTGAKRKRDIERPMSNADIWTQLQEEDEAAAGYRAERLEKWSKKVQSVNMIRPDRLGHQSKSLISALQEQLMVPDNRLVKRTRVPRSCAPAQRSLKVTEDDYIYDDADFYQVLLKELVDQRTVEGSGEQATAVPTVVVTASKEAKLRKQVDRKASKGRKMRFTVHEKLQNFMAPEDRRCWEQGAIDRFFGTLFGRKMELNENESEDDDSEGIDAEEEGLKLFRS</sequence>
<dbReference type="InterPro" id="IPR012617">
    <property type="entry name" value="AATF_C"/>
</dbReference>
<evidence type="ECO:0000256" key="3">
    <source>
        <dbReference type="SAM" id="MobiDB-lite"/>
    </source>
</evidence>
<reference evidence="6 7" key="1">
    <citation type="journal article" date="2018" name="PLoS Genet.">
        <title>Repeat elements organise 3D genome structure and mediate transcription in the filamentous fungus Epichloe festucae.</title>
        <authorList>
            <person name="Winter D.J."/>
            <person name="Ganley A.R.D."/>
            <person name="Young C.A."/>
            <person name="Liachko I."/>
            <person name="Schardl C.L."/>
            <person name="Dupont P.Y."/>
            <person name="Berry D."/>
            <person name="Ram A."/>
            <person name="Scott B."/>
            <person name="Cox M.P."/>
        </authorList>
    </citation>
    <scope>NUCLEOTIDE SEQUENCE [LARGE SCALE GENOMIC DNA]</scope>
    <source>
        <strain evidence="6 7">Fl1</strain>
    </source>
</reference>
<evidence type="ECO:0000256" key="2">
    <source>
        <dbReference type="ARBA" id="ARBA00013850"/>
    </source>
</evidence>
<dbReference type="GO" id="GO:0005730">
    <property type="term" value="C:nucleolus"/>
    <property type="evidence" value="ECO:0007669"/>
    <property type="project" value="TreeGrafter"/>
</dbReference>
<evidence type="ECO:0000313" key="6">
    <source>
        <dbReference type="EMBL" id="QPG94320.1"/>
    </source>
</evidence>